<evidence type="ECO:0000259" key="1">
    <source>
        <dbReference type="PROSITE" id="PS50181"/>
    </source>
</evidence>
<evidence type="ECO:0000313" key="2">
    <source>
        <dbReference type="EMBL" id="KIK93011.1"/>
    </source>
</evidence>
<dbReference type="AlphaFoldDB" id="A0A0D0DUV8"/>
<keyword evidence="3" id="KW-1185">Reference proteome</keyword>
<dbReference type="HOGENOM" id="CLU_871850_0_0_1"/>
<reference evidence="3" key="2">
    <citation type="submission" date="2015-01" db="EMBL/GenBank/DDBJ databases">
        <title>Evolutionary Origins and Diversification of the Mycorrhizal Mutualists.</title>
        <authorList>
            <consortium name="DOE Joint Genome Institute"/>
            <consortium name="Mycorrhizal Genomics Consortium"/>
            <person name="Kohler A."/>
            <person name="Kuo A."/>
            <person name="Nagy L.G."/>
            <person name="Floudas D."/>
            <person name="Copeland A."/>
            <person name="Barry K.W."/>
            <person name="Cichocki N."/>
            <person name="Veneault-Fourrey C."/>
            <person name="LaButti K."/>
            <person name="Lindquist E.A."/>
            <person name="Lipzen A."/>
            <person name="Lundell T."/>
            <person name="Morin E."/>
            <person name="Murat C."/>
            <person name="Riley R."/>
            <person name="Ohm R."/>
            <person name="Sun H."/>
            <person name="Tunlid A."/>
            <person name="Henrissat B."/>
            <person name="Grigoriev I.V."/>
            <person name="Hibbett D.S."/>
            <person name="Martin F."/>
        </authorList>
    </citation>
    <scope>NUCLEOTIDE SEQUENCE [LARGE SCALE GENOMIC DNA]</scope>
    <source>
        <strain evidence="3">Ve08.2h10</strain>
    </source>
</reference>
<feature type="domain" description="F-box" evidence="1">
    <location>
        <begin position="35"/>
        <end position="81"/>
    </location>
</feature>
<name>A0A0D0DUV8_9AGAM</name>
<organism evidence="2 3">
    <name type="scientific">Paxillus rubicundulus Ve08.2h10</name>
    <dbReference type="NCBI Taxonomy" id="930991"/>
    <lineage>
        <taxon>Eukaryota</taxon>
        <taxon>Fungi</taxon>
        <taxon>Dikarya</taxon>
        <taxon>Basidiomycota</taxon>
        <taxon>Agaricomycotina</taxon>
        <taxon>Agaricomycetes</taxon>
        <taxon>Agaricomycetidae</taxon>
        <taxon>Boletales</taxon>
        <taxon>Paxilineae</taxon>
        <taxon>Paxillaceae</taxon>
        <taxon>Paxillus</taxon>
    </lineage>
</organism>
<sequence>MASTRADHLAARRVGNANLTAGTQVFSLRYHRQAGFTLQGLPHDIIYHITTFLGVLDLISLQEALPSLSVQNVSYLLWSRVYRNSSLPRPPGPLALAEINNHVMTLKQSACLQRMWAEVRAKGASRLSMWTYSAMKASESQFGRKRTLDLSFKDSREGKFAVVFSRWLFIAIPREDCVVCHDLDAPDDELGKFTRVYKSQEAEILHFACAESTGLNGQPIAFAVVKERRCSSSHGHSFVIKILKVEAPPLSSPGDVRQTQLKEALVSITGWSSSAFTVTLSPTLLVVADDSKDINELGVICMDASSFERYRLSFETWPI</sequence>
<reference evidence="2 3" key="1">
    <citation type="submission" date="2014-04" db="EMBL/GenBank/DDBJ databases">
        <authorList>
            <consortium name="DOE Joint Genome Institute"/>
            <person name="Kuo A."/>
            <person name="Kohler A."/>
            <person name="Jargeat P."/>
            <person name="Nagy L.G."/>
            <person name="Floudas D."/>
            <person name="Copeland A."/>
            <person name="Barry K.W."/>
            <person name="Cichocki N."/>
            <person name="Veneault-Fourrey C."/>
            <person name="LaButti K."/>
            <person name="Lindquist E.A."/>
            <person name="Lipzen A."/>
            <person name="Lundell T."/>
            <person name="Morin E."/>
            <person name="Murat C."/>
            <person name="Sun H."/>
            <person name="Tunlid A."/>
            <person name="Henrissat B."/>
            <person name="Grigoriev I.V."/>
            <person name="Hibbett D.S."/>
            <person name="Martin F."/>
            <person name="Nordberg H.P."/>
            <person name="Cantor M.N."/>
            <person name="Hua S.X."/>
        </authorList>
    </citation>
    <scope>NUCLEOTIDE SEQUENCE [LARGE SCALE GENOMIC DNA]</scope>
    <source>
        <strain evidence="2 3">Ve08.2h10</strain>
    </source>
</reference>
<gene>
    <name evidence="2" type="ORF">PAXRUDRAFT_543340</name>
</gene>
<dbReference type="Proteomes" id="UP000054538">
    <property type="component" value="Unassembled WGS sequence"/>
</dbReference>
<dbReference type="OrthoDB" id="2670063at2759"/>
<evidence type="ECO:0000313" key="3">
    <source>
        <dbReference type="Proteomes" id="UP000054538"/>
    </source>
</evidence>
<protein>
    <recommendedName>
        <fullName evidence="1">F-box domain-containing protein</fullName>
    </recommendedName>
</protein>
<proteinExistence type="predicted"/>
<accession>A0A0D0DUV8</accession>
<dbReference type="PROSITE" id="PS50181">
    <property type="entry name" value="FBOX"/>
    <property type="match status" value="1"/>
</dbReference>
<dbReference type="InterPro" id="IPR001810">
    <property type="entry name" value="F-box_dom"/>
</dbReference>
<dbReference type="InParanoid" id="A0A0D0DUV8"/>
<dbReference type="EMBL" id="KN825222">
    <property type="protein sequence ID" value="KIK93011.1"/>
    <property type="molecule type" value="Genomic_DNA"/>
</dbReference>